<name>A0A9D1UFL7_9FIRM</name>
<sequence length="70" mass="7831">MKITLKAARVNAGLKQSDVARAISVSRQTISKWECGKSTPNVKQFKHLAALYKMSCDDMFLTRGDDIFLP</sequence>
<dbReference type="SUPFAM" id="SSF47413">
    <property type="entry name" value="lambda repressor-like DNA-binding domains"/>
    <property type="match status" value="1"/>
</dbReference>
<dbReference type="Proteomes" id="UP000824205">
    <property type="component" value="Unassembled WGS sequence"/>
</dbReference>
<dbReference type="InterPro" id="IPR001387">
    <property type="entry name" value="Cro/C1-type_HTH"/>
</dbReference>
<dbReference type="Pfam" id="PF01381">
    <property type="entry name" value="HTH_3"/>
    <property type="match status" value="1"/>
</dbReference>
<proteinExistence type="predicted"/>
<comment type="caution">
    <text evidence="3">The sequence shown here is derived from an EMBL/GenBank/DDBJ whole genome shotgun (WGS) entry which is preliminary data.</text>
</comment>
<dbReference type="GO" id="GO:0003677">
    <property type="term" value="F:DNA binding"/>
    <property type="evidence" value="ECO:0007669"/>
    <property type="project" value="UniProtKB-KW"/>
</dbReference>
<dbReference type="PANTHER" id="PTHR46558:SF4">
    <property type="entry name" value="DNA-BIDING PHAGE PROTEIN"/>
    <property type="match status" value="1"/>
</dbReference>
<dbReference type="Gene3D" id="1.10.260.40">
    <property type="entry name" value="lambda repressor-like DNA-binding domains"/>
    <property type="match status" value="1"/>
</dbReference>
<evidence type="ECO:0000256" key="1">
    <source>
        <dbReference type="ARBA" id="ARBA00023125"/>
    </source>
</evidence>
<accession>A0A9D1UFL7</accession>
<evidence type="ECO:0000259" key="2">
    <source>
        <dbReference type="PROSITE" id="PS50943"/>
    </source>
</evidence>
<organism evidence="3 4">
    <name type="scientific">Candidatus Eubacterium faecipullorum</name>
    <dbReference type="NCBI Taxonomy" id="2838571"/>
    <lineage>
        <taxon>Bacteria</taxon>
        <taxon>Bacillati</taxon>
        <taxon>Bacillota</taxon>
        <taxon>Clostridia</taxon>
        <taxon>Eubacteriales</taxon>
        <taxon>Eubacteriaceae</taxon>
        <taxon>Eubacterium</taxon>
    </lineage>
</organism>
<dbReference type="PROSITE" id="PS50943">
    <property type="entry name" value="HTH_CROC1"/>
    <property type="match status" value="1"/>
</dbReference>
<dbReference type="CDD" id="cd00093">
    <property type="entry name" value="HTH_XRE"/>
    <property type="match status" value="1"/>
</dbReference>
<dbReference type="EMBL" id="DXGE01000024">
    <property type="protein sequence ID" value="HIW86022.1"/>
    <property type="molecule type" value="Genomic_DNA"/>
</dbReference>
<dbReference type="SMART" id="SM00530">
    <property type="entry name" value="HTH_XRE"/>
    <property type="match status" value="1"/>
</dbReference>
<dbReference type="AlphaFoldDB" id="A0A9D1UFL7"/>
<gene>
    <name evidence="3" type="ORF">IAA48_05945</name>
</gene>
<reference evidence="3" key="1">
    <citation type="journal article" date="2021" name="PeerJ">
        <title>Extensive microbial diversity within the chicken gut microbiome revealed by metagenomics and culture.</title>
        <authorList>
            <person name="Gilroy R."/>
            <person name="Ravi A."/>
            <person name="Getino M."/>
            <person name="Pursley I."/>
            <person name="Horton D.L."/>
            <person name="Alikhan N.F."/>
            <person name="Baker D."/>
            <person name="Gharbi K."/>
            <person name="Hall N."/>
            <person name="Watson M."/>
            <person name="Adriaenssens E.M."/>
            <person name="Foster-Nyarko E."/>
            <person name="Jarju S."/>
            <person name="Secka A."/>
            <person name="Antonio M."/>
            <person name="Oren A."/>
            <person name="Chaudhuri R.R."/>
            <person name="La Ragione R."/>
            <person name="Hildebrand F."/>
            <person name="Pallen M.J."/>
        </authorList>
    </citation>
    <scope>NUCLEOTIDE SEQUENCE</scope>
    <source>
        <strain evidence="3">421</strain>
    </source>
</reference>
<protein>
    <submittedName>
        <fullName evidence="3">Helix-turn-helix transcriptional regulator</fullName>
    </submittedName>
</protein>
<keyword evidence="1" id="KW-0238">DNA-binding</keyword>
<dbReference type="InterPro" id="IPR010982">
    <property type="entry name" value="Lambda_DNA-bd_dom_sf"/>
</dbReference>
<evidence type="ECO:0000313" key="3">
    <source>
        <dbReference type="EMBL" id="HIW86022.1"/>
    </source>
</evidence>
<dbReference type="PANTHER" id="PTHR46558">
    <property type="entry name" value="TRACRIPTIONAL REGULATORY PROTEIN-RELATED-RELATED"/>
    <property type="match status" value="1"/>
</dbReference>
<reference evidence="3" key="2">
    <citation type="submission" date="2021-04" db="EMBL/GenBank/DDBJ databases">
        <authorList>
            <person name="Gilroy R."/>
        </authorList>
    </citation>
    <scope>NUCLEOTIDE SEQUENCE</scope>
    <source>
        <strain evidence="3">421</strain>
    </source>
</reference>
<evidence type="ECO:0000313" key="4">
    <source>
        <dbReference type="Proteomes" id="UP000824205"/>
    </source>
</evidence>
<feature type="domain" description="HTH cro/C1-type" evidence="2">
    <location>
        <begin position="5"/>
        <end position="59"/>
    </location>
</feature>